<evidence type="ECO:0000313" key="1">
    <source>
        <dbReference type="EMBL" id="GEC64604.1"/>
    </source>
</evidence>
<keyword evidence="2" id="KW-1185">Reference proteome</keyword>
<dbReference type="EMBL" id="BJNN01000127">
    <property type="protein sequence ID" value="GEC64604.1"/>
    <property type="molecule type" value="Genomic_DNA"/>
</dbReference>
<protein>
    <submittedName>
        <fullName evidence="1">Uncharacterized protein</fullName>
    </submittedName>
</protein>
<reference evidence="1 2" key="1">
    <citation type="submission" date="2019-06" db="EMBL/GenBank/DDBJ databases">
        <title>Whole genome shotgun sequence of Komagataeibacter hansenii NBRC 14820.</title>
        <authorList>
            <person name="Hosoyama A."/>
            <person name="Uohara A."/>
            <person name="Ohji S."/>
            <person name="Ichikawa N."/>
        </authorList>
    </citation>
    <scope>NUCLEOTIDE SEQUENCE [LARGE SCALE GENOMIC DNA]</scope>
    <source>
        <strain evidence="1 2">NBRC 14820</strain>
    </source>
</reference>
<proteinExistence type="predicted"/>
<dbReference type="RefSeq" id="WP_048859106.1">
    <property type="nucleotide sequence ID" value="NZ_BJNN01000127.1"/>
</dbReference>
<evidence type="ECO:0000313" key="2">
    <source>
        <dbReference type="Proteomes" id="UP000319478"/>
    </source>
</evidence>
<comment type="caution">
    <text evidence="1">The sequence shown here is derived from an EMBL/GenBank/DDBJ whole genome shotgun (WGS) entry which is preliminary data.</text>
</comment>
<sequence>MSDDDAFAIKPTGRDVDLEKIDRVAEGHGFIRREVKTRRNHVGLTLPINVKLDQETYNAFMRFCSDHDDMTYRKAIGKLLKMAGYLKE</sequence>
<dbReference type="Proteomes" id="UP000319478">
    <property type="component" value="Unassembled WGS sequence"/>
</dbReference>
<organism evidence="1 2">
    <name type="scientific">Novacetimonas hansenii</name>
    <name type="common">Komagataeibacter hansenii</name>
    <dbReference type="NCBI Taxonomy" id="436"/>
    <lineage>
        <taxon>Bacteria</taxon>
        <taxon>Pseudomonadati</taxon>
        <taxon>Pseudomonadota</taxon>
        <taxon>Alphaproteobacteria</taxon>
        <taxon>Acetobacterales</taxon>
        <taxon>Acetobacteraceae</taxon>
        <taxon>Novacetimonas</taxon>
    </lineage>
</organism>
<accession>A0ABQ0SGU9</accession>
<gene>
    <name evidence="1" type="ORF">GHA01_24530</name>
</gene>
<name>A0ABQ0SGU9_NOVHA</name>